<name>A0A6L2M561_TANCI</name>
<evidence type="ECO:0000256" key="5">
    <source>
        <dbReference type="ARBA" id="ARBA00023268"/>
    </source>
</evidence>
<feature type="domain" description="Integrase catalytic" evidence="6">
    <location>
        <begin position="610"/>
        <end position="700"/>
    </location>
</feature>
<accession>A0A6L2M561</accession>
<dbReference type="InterPro" id="IPR056924">
    <property type="entry name" value="SH3_Tf2-1"/>
</dbReference>
<dbReference type="SUPFAM" id="SSF56672">
    <property type="entry name" value="DNA/RNA polymerases"/>
    <property type="match status" value="2"/>
</dbReference>
<keyword evidence="4" id="KW-0378">Hydrolase</keyword>
<dbReference type="InterPro" id="IPR001584">
    <property type="entry name" value="Integrase_cat-core"/>
</dbReference>
<evidence type="ECO:0000256" key="4">
    <source>
        <dbReference type="ARBA" id="ARBA00022759"/>
    </source>
</evidence>
<comment type="caution">
    <text evidence="7">The sequence shown here is derived from an EMBL/GenBank/DDBJ whole genome shotgun (WGS) entry which is preliminary data.</text>
</comment>
<dbReference type="InterPro" id="IPR016197">
    <property type="entry name" value="Chromo-like_dom_sf"/>
</dbReference>
<dbReference type="Pfam" id="PF24626">
    <property type="entry name" value="SH3_Tf2-1"/>
    <property type="match status" value="1"/>
</dbReference>
<keyword evidence="4" id="KW-0255">Endonuclease</keyword>
<evidence type="ECO:0000259" key="6">
    <source>
        <dbReference type="PROSITE" id="PS50994"/>
    </source>
</evidence>
<keyword evidence="2" id="KW-0548">Nucleotidyltransferase</keyword>
<protein>
    <recommendedName>
        <fullName evidence="6">Integrase catalytic domain-containing protein</fullName>
    </recommendedName>
</protein>
<dbReference type="SUPFAM" id="SSF53098">
    <property type="entry name" value="Ribonuclease H-like"/>
    <property type="match status" value="1"/>
</dbReference>
<dbReference type="AlphaFoldDB" id="A0A6L2M561"/>
<keyword evidence="5" id="KW-0511">Multifunctional enzyme</keyword>
<keyword evidence="3" id="KW-0540">Nuclease</keyword>
<dbReference type="InterPro" id="IPR036397">
    <property type="entry name" value="RNaseH_sf"/>
</dbReference>
<evidence type="ECO:0000313" key="7">
    <source>
        <dbReference type="EMBL" id="GEU67792.1"/>
    </source>
</evidence>
<dbReference type="Pfam" id="PF17919">
    <property type="entry name" value="RT_RNaseH_2"/>
    <property type="match status" value="1"/>
</dbReference>
<evidence type="ECO:0000256" key="2">
    <source>
        <dbReference type="ARBA" id="ARBA00022695"/>
    </source>
</evidence>
<dbReference type="InterPro" id="IPR012337">
    <property type="entry name" value="RNaseH-like_sf"/>
</dbReference>
<dbReference type="InterPro" id="IPR043128">
    <property type="entry name" value="Rev_trsase/Diguanyl_cyclase"/>
</dbReference>
<dbReference type="Gene3D" id="3.30.420.10">
    <property type="entry name" value="Ribonuclease H-like superfamily/Ribonuclease H"/>
    <property type="match status" value="1"/>
</dbReference>
<proteinExistence type="predicted"/>
<dbReference type="EMBL" id="BKCJ010005631">
    <property type="protein sequence ID" value="GEU67792.1"/>
    <property type="molecule type" value="Genomic_DNA"/>
</dbReference>
<dbReference type="GO" id="GO:0004519">
    <property type="term" value="F:endonuclease activity"/>
    <property type="evidence" value="ECO:0007669"/>
    <property type="project" value="UniProtKB-KW"/>
</dbReference>
<dbReference type="InterPro" id="IPR043502">
    <property type="entry name" value="DNA/RNA_pol_sf"/>
</dbReference>
<dbReference type="Gene3D" id="2.40.70.10">
    <property type="entry name" value="Acid Proteases"/>
    <property type="match status" value="1"/>
</dbReference>
<dbReference type="GO" id="GO:0016779">
    <property type="term" value="F:nucleotidyltransferase activity"/>
    <property type="evidence" value="ECO:0007669"/>
    <property type="project" value="UniProtKB-KW"/>
</dbReference>
<dbReference type="PANTHER" id="PTHR37984">
    <property type="entry name" value="PROTEIN CBG26694"/>
    <property type="match status" value="1"/>
</dbReference>
<dbReference type="InterPro" id="IPR050951">
    <property type="entry name" value="Retrovirus_Pol_polyprotein"/>
</dbReference>
<dbReference type="CDD" id="cd00303">
    <property type="entry name" value="retropepsin_like"/>
    <property type="match status" value="1"/>
</dbReference>
<evidence type="ECO:0000256" key="1">
    <source>
        <dbReference type="ARBA" id="ARBA00022679"/>
    </source>
</evidence>
<dbReference type="GO" id="GO:0003676">
    <property type="term" value="F:nucleic acid binding"/>
    <property type="evidence" value="ECO:0007669"/>
    <property type="project" value="InterPro"/>
</dbReference>
<evidence type="ECO:0000256" key="3">
    <source>
        <dbReference type="ARBA" id="ARBA00022722"/>
    </source>
</evidence>
<dbReference type="GO" id="GO:0015074">
    <property type="term" value="P:DNA integration"/>
    <property type="evidence" value="ECO:0007669"/>
    <property type="project" value="InterPro"/>
</dbReference>
<gene>
    <name evidence="7" type="ORF">Tci_039770</name>
</gene>
<organism evidence="7">
    <name type="scientific">Tanacetum cinerariifolium</name>
    <name type="common">Dalmatian daisy</name>
    <name type="synonym">Chrysanthemum cinerariifolium</name>
    <dbReference type="NCBI Taxonomy" id="118510"/>
    <lineage>
        <taxon>Eukaryota</taxon>
        <taxon>Viridiplantae</taxon>
        <taxon>Streptophyta</taxon>
        <taxon>Embryophyta</taxon>
        <taxon>Tracheophyta</taxon>
        <taxon>Spermatophyta</taxon>
        <taxon>Magnoliopsida</taxon>
        <taxon>eudicotyledons</taxon>
        <taxon>Gunneridae</taxon>
        <taxon>Pentapetalae</taxon>
        <taxon>asterids</taxon>
        <taxon>campanulids</taxon>
        <taxon>Asterales</taxon>
        <taxon>Asteraceae</taxon>
        <taxon>Asteroideae</taxon>
        <taxon>Anthemideae</taxon>
        <taxon>Anthemidinae</taxon>
        <taxon>Tanacetum</taxon>
    </lineage>
</organism>
<dbReference type="InterPro" id="IPR041577">
    <property type="entry name" value="RT_RNaseH_2"/>
</dbReference>
<sequence length="787" mass="88941">MNGGEGTSNREGSYGRLTRIDFPKFSGDDVNGWLFIVQQFFLIDNVQEDQKLRFNSVFEDPMVEIKNLKQDGEVKVYQEQFEVLLNRLDLAESYSVSLFIVVLRVKLEAIDSKELEEKRAKGICFYCDQKYAPGHKCPGQLYSLEVSVDEEDQEKEICIDTEVKEDTQPLHILIDCGSTHNFLDTSAAKRFPCQLSATTPSRVGVANGSKMVSSFECKTFKWTLQGNEYEAYCMLLQLVGKKFVLRGSQKGSLQWIQRKQVITEGKWKQAQLASMIVCIYPAQLMQIQEKTARSFDDNLPLKQLLSTYEDVFAMPTALAPTRAYDHTITLFPNTPPVTIRPYRLPPNQKDVVEQIVKELLDADASETEHLQHLKAVMEVMRSHTLYEKQSKCIFLAPKVECLGHVLYAQGVAIDPFKIQAMASWPIPKTRKQLKEAEVAFIQLKQAMMSSPVLALPNFEKGFIVETDASGSGIGAVLHQEGHPIAYLSKALSPKHQALSTYEKCSELNDIIATTVTTDLLKRIQDSWTQDKYLHSLIQKFPVNPNTPSTFDWQSNQLTRMGKLVVGDVPELKDYLLNYVHATSIGGHSGVQVTLQNLNAMVYWKGYLQPLPIPPTIWSSISMDFIEGFPSSQGKTVIFVVIDRLNKYAHFMALRHPFTASTVAQVFMENVFKLYGFPHSIISDRDKVVKEVGQVAYQLALPATYQIHNVFHVSQLKKCTHPVEASGFFPAVDSEGLLLKTPATILGKVRNSLVMYVLVQWTGESVEYATWEIYDDLIARFPSFDQAF</sequence>
<dbReference type="PANTHER" id="PTHR37984:SF5">
    <property type="entry name" value="PROTEIN NYNRIN-LIKE"/>
    <property type="match status" value="1"/>
</dbReference>
<dbReference type="SUPFAM" id="SSF54160">
    <property type="entry name" value="Chromo domain-like"/>
    <property type="match status" value="1"/>
</dbReference>
<dbReference type="PROSITE" id="PS50994">
    <property type="entry name" value="INTEGRASE"/>
    <property type="match status" value="1"/>
</dbReference>
<reference evidence="7" key="1">
    <citation type="journal article" date="2019" name="Sci. Rep.">
        <title>Draft genome of Tanacetum cinerariifolium, the natural source of mosquito coil.</title>
        <authorList>
            <person name="Yamashiro T."/>
            <person name="Shiraishi A."/>
            <person name="Satake H."/>
            <person name="Nakayama K."/>
        </authorList>
    </citation>
    <scope>NUCLEOTIDE SEQUENCE</scope>
</reference>
<dbReference type="Gene3D" id="3.30.70.270">
    <property type="match status" value="1"/>
</dbReference>
<dbReference type="InterPro" id="IPR021109">
    <property type="entry name" value="Peptidase_aspartic_dom_sf"/>
</dbReference>
<keyword evidence="1" id="KW-0808">Transferase</keyword>